<name>A4IK17_GEOTN</name>
<evidence type="ECO:0000313" key="3">
    <source>
        <dbReference type="Proteomes" id="UP000001578"/>
    </source>
</evidence>
<proteinExistence type="predicted"/>
<reference evidence="2 3" key="1">
    <citation type="journal article" date="2007" name="Proc. Natl. Acad. Sci. U.S.A.">
        <title>Genome and proteome of long-chain alkane degrading Geobacillus thermodenitrificans NG80-2 isolated from a deep-subsurface oil reservoir.</title>
        <authorList>
            <person name="Feng L."/>
            <person name="Wang W."/>
            <person name="Cheng J."/>
            <person name="Ren Y."/>
            <person name="Zhao G."/>
            <person name="Gao C."/>
            <person name="Tang Y."/>
            <person name="Liu X."/>
            <person name="Han W."/>
            <person name="Peng X."/>
            <person name="Liu R."/>
            <person name="Wang L."/>
        </authorList>
    </citation>
    <scope>NUCLEOTIDE SEQUENCE [LARGE SCALE GENOMIC DNA]</scope>
    <source>
        <strain evidence="2 3">NG80-2</strain>
    </source>
</reference>
<dbReference type="EMBL" id="CP000557">
    <property type="protein sequence ID" value="ABO65671.1"/>
    <property type="molecule type" value="Genomic_DNA"/>
</dbReference>
<dbReference type="HOGENOM" id="CLU_2395533_0_0_9"/>
<evidence type="ECO:0000313" key="2">
    <source>
        <dbReference type="EMBL" id="ABO65671.1"/>
    </source>
</evidence>
<sequence length="93" mass="10592">MKSPPCEYNRLDGGDHASLLQDRRKDSEQRGGTTTALRMCRMTASIPFWYIQQRGEKENGKQMKEAEIPSNVVRCSNPRSASGYIADLKRSVW</sequence>
<dbReference type="Proteomes" id="UP000001578">
    <property type="component" value="Chromosome"/>
</dbReference>
<organism evidence="2 3">
    <name type="scientific">Geobacillus thermodenitrificans (strain NG80-2)</name>
    <dbReference type="NCBI Taxonomy" id="420246"/>
    <lineage>
        <taxon>Bacteria</taxon>
        <taxon>Bacillati</taxon>
        <taxon>Bacillota</taxon>
        <taxon>Bacilli</taxon>
        <taxon>Bacillales</taxon>
        <taxon>Anoxybacillaceae</taxon>
        <taxon>Geobacillus</taxon>
    </lineage>
</organism>
<dbReference type="AlphaFoldDB" id="A4IK17"/>
<feature type="region of interest" description="Disordered" evidence="1">
    <location>
        <begin position="1"/>
        <end position="34"/>
    </location>
</feature>
<feature type="compositionally biased region" description="Basic and acidic residues" evidence="1">
    <location>
        <begin position="9"/>
        <end position="29"/>
    </location>
</feature>
<protein>
    <submittedName>
        <fullName evidence="2">Uncharacterized protein</fullName>
    </submittedName>
</protein>
<dbReference type="KEGG" id="gtn:GTNG_0287"/>
<gene>
    <name evidence="2" type="ordered locus">GTNG_0287</name>
</gene>
<accession>A4IK17</accession>
<evidence type="ECO:0000256" key="1">
    <source>
        <dbReference type="SAM" id="MobiDB-lite"/>
    </source>
</evidence>